<keyword evidence="3" id="KW-1185">Reference proteome</keyword>
<feature type="region of interest" description="Disordered" evidence="1">
    <location>
        <begin position="184"/>
        <end position="220"/>
    </location>
</feature>
<accession>A0AA38G4T2</accession>
<dbReference type="EMBL" id="JAHRHJ020000005">
    <property type="protein sequence ID" value="KAH9316017.1"/>
    <property type="molecule type" value="Genomic_DNA"/>
</dbReference>
<proteinExistence type="predicted"/>
<sequence>NIRCVECKEHTPYVFTLLPSNVRLCERCEYTCLKYALVTEREARGRYLLDDEDLRSLQFKKVKIKKFYVYLFLRSSVETLAHGKGTEFEGRDHFRRDKHKKEEKNSNSVKASCGESSVEAWDEVDGSSAESNNGPDDSETLAEDVSNTMVLSEMNKNEESLHGSVELSQDIVVQGLENAEHAFDREEKKALRKEHKRQVKAENREKRMGKKLGEKPTRGA</sequence>
<dbReference type="AlphaFoldDB" id="A0AA38G4T2"/>
<gene>
    <name evidence="2" type="ORF">KI387_024644</name>
</gene>
<name>A0AA38G4T2_TAXCH</name>
<dbReference type="OMA" id="RCEYTCL"/>
<feature type="compositionally biased region" description="Basic and acidic residues" evidence="1">
    <location>
        <begin position="94"/>
        <end position="105"/>
    </location>
</feature>
<evidence type="ECO:0000313" key="3">
    <source>
        <dbReference type="Proteomes" id="UP000824469"/>
    </source>
</evidence>
<reference evidence="2 3" key="1">
    <citation type="journal article" date="2021" name="Nat. Plants">
        <title>The Taxus genome provides insights into paclitaxel biosynthesis.</title>
        <authorList>
            <person name="Xiong X."/>
            <person name="Gou J."/>
            <person name="Liao Q."/>
            <person name="Li Y."/>
            <person name="Zhou Q."/>
            <person name="Bi G."/>
            <person name="Li C."/>
            <person name="Du R."/>
            <person name="Wang X."/>
            <person name="Sun T."/>
            <person name="Guo L."/>
            <person name="Liang H."/>
            <person name="Lu P."/>
            <person name="Wu Y."/>
            <person name="Zhang Z."/>
            <person name="Ro D.K."/>
            <person name="Shang Y."/>
            <person name="Huang S."/>
            <person name="Yan J."/>
        </authorList>
    </citation>
    <scope>NUCLEOTIDE SEQUENCE [LARGE SCALE GENOMIC DNA]</scope>
    <source>
        <strain evidence="2">Ta-2019</strain>
    </source>
</reference>
<comment type="caution">
    <text evidence="2">The sequence shown here is derived from an EMBL/GenBank/DDBJ whole genome shotgun (WGS) entry which is preliminary data.</text>
</comment>
<feature type="compositionally biased region" description="Basic and acidic residues" evidence="1">
    <location>
        <begin position="199"/>
        <end position="220"/>
    </location>
</feature>
<protein>
    <submittedName>
        <fullName evidence="2">Uncharacterized protein</fullName>
    </submittedName>
</protein>
<dbReference type="Gene3D" id="3.90.530.10">
    <property type="entry name" value="XPA C-terminal domain"/>
    <property type="match status" value="1"/>
</dbReference>
<feature type="region of interest" description="Disordered" evidence="1">
    <location>
        <begin position="94"/>
        <end position="141"/>
    </location>
</feature>
<evidence type="ECO:0000313" key="2">
    <source>
        <dbReference type="EMBL" id="KAH9316017.1"/>
    </source>
</evidence>
<dbReference type="InterPro" id="IPR037129">
    <property type="entry name" value="XPA_sf"/>
</dbReference>
<organism evidence="2 3">
    <name type="scientific">Taxus chinensis</name>
    <name type="common">Chinese yew</name>
    <name type="synonym">Taxus wallichiana var. chinensis</name>
    <dbReference type="NCBI Taxonomy" id="29808"/>
    <lineage>
        <taxon>Eukaryota</taxon>
        <taxon>Viridiplantae</taxon>
        <taxon>Streptophyta</taxon>
        <taxon>Embryophyta</taxon>
        <taxon>Tracheophyta</taxon>
        <taxon>Spermatophyta</taxon>
        <taxon>Pinopsida</taxon>
        <taxon>Pinidae</taxon>
        <taxon>Conifers II</taxon>
        <taxon>Cupressales</taxon>
        <taxon>Taxaceae</taxon>
        <taxon>Taxus</taxon>
    </lineage>
</organism>
<dbReference type="Proteomes" id="UP000824469">
    <property type="component" value="Unassembled WGS sequence"/>
</dbReference>
<feature type="non-terminal residue" evidence="2">
    <location>
        <position position="220"/>
    </location>
</feature>
<evidence type="ECO:0000256" key="1">
    <source>
        <dbReference type="SAM" id="MobiDB-lite"/>
    </source>
</evidence>